<dbReference type="EMBL" id="QVQW01000042">
    <property type="protein sequence ID" value="RKU43526.1"/>
    <property type="molecule type" value="Genomic_DNA"/>
</dbReference>
<feature type="transmembrane region" description="Helical" evidence="1">
    <location>
        <begin position="96"/>
        <end position="113"/>
    </location>
</feature>
<sequence>MTSSPSTITPSTFRNLTSLTLLSTTALASLTLSLSTISTPLFLSPPPLPTPTLLHLSVSLLSISRTLFSRLLPFITTAPYLALSYLPPANFRGRKYFVIAAALTMLTAPYRWLVMGREERMLEARAKALAVGVLGKKECEVVERGLPRIETARYLVDRWGLLNLGRVAMLAGAGIIVTEPIFFTIRRFHIPLIHLRAPYDSVEPVGLESPQRREMTLELFTYNPRLIPRQARQAHTLDVFRDQICCRFVHEALLSKARQQSSLVTHTFA</sequence>
<gene>
    <name evidence="2" type="ORF">DL546_006374</name>
</gene>
<keyword evidence="1" id="KW-0812">Transmembrane</keyword>
<feature type="transmembrane region" description="Helical" evidence="1">
    <location>
        <begin position="164"/>
        <end position="185"/>
    </location>
</feature>
<dbReference type="Pfam" id="PF08592">
    <property type="entry name" value="Anthrone_oxy"/>
    <property type="match status" value="1"/>
</dbReference>
<accession>A0A420Y6L3</accession>
<name>A0A420Y6L3_9PEZI</name>
<keyword evidence="3" id="KW-1185">Reference proteome</keyword>
<keyword evidence="1" id="KW-1133">Transmembrane helix</keyword>
<dbReference type="AlphaFoldDB" id="A0A420Y6L3"/>
<protein>
    <submittedName>
        <fullName evidence="2">Uncharacterized protein</fullName>
    </submittedName>
</protein>
<evidence type="ECO:0000313" key="3">
    <source>
        <dbReference type="Proteomes" id="UP000275385"/>
    </source>
</evidence>
<evidence type="ECO:0000313" key="2">
    <source>
        <dbReference type="EMBL" id="RKU43526.1"/>
    </source>
</evidence>
<comment type="caution">
    <text evidence="2">The sequence shown here is derived from an EMBL/GenBank/DDBJ whole genome shotgun (WGS) entry which is preliminary data.</text>
</comment>
<proteinExistence type="predicted"/>
<organism evidence="2 3">
    <name type="scientific">Coniochaeta pulveracea</name>
    <dbReference type="NCBI Taxonomy" id="177199"/>
    <lineage>
        <taxon>Eukaryota</taxon>
        <taxon>Fungi</taxon>
        <taxon>Dikarya</taxon>
        <taxon>Ascomycota</taxon>
        <taxon>Pezizomycotina</taxon>
        <taxon>Sordariomycetes</taxon>
        <taxon>Sordariomycetidae</taxon>
        <taxon>Coniochaetales</taxon>
        <taxon>Coniochaetaceae</taxon>
        <taxon>Coniochaeta</taxon>
    </lineage>
</organism>
<dbReference type="OrthoDB" id="5954308at2759"/>
<reference evidence="2 3" key="1">
    <citation type="submission" date="2018-08" db="EMBL/GenBank/DDBJ databases">
        <title>Draft genome of the lignicolous fungus Coniochaeta pulveracea.</title>
        <authorList>
            <person name="Borstlap C.J."/>
            <person name="De Witt R.N."/>
            <person name="Botha A."/>
            <person name="Volschenk H."/>
        </authorList>
    </citation>
    <scope>NUCLEOTIDE SEQUENCE [LARGE SCALE GENOMIC DNA]</scope>
    <source>
        <strain evidence="2 3">CAB683</strain>
    </source>
</reference>
<dbReference type="Proteomes" id="UP000275385">
    <property type="component" value="Unassembled WGS sequence"/>
</dbReference>
<evidence type="ECO:0000256" key="1">
    <source>
        <dbReference type="SAM" id="Phobius"/>
    </source>
</evidence>
<keyword evidence="1" id="KW-0472">Membrane</keyword>
<dbReference type="InterPro" id="IPR013901">
    <property type="entry name" value="Anthrone_oxy"/>
</dbReference>